<sequence>MVAALSPHIVALLAAVPTAIATIMVGYYSYLGQLATKAVTLKQTQIEADRQEVEEDRADVEKNAAVVAGFESLLAQLQAQNTAMSEQLTVSRQLLRQAYDEADECSVVLSALRREVGNLRDLIAAAGIEIDS</sequence>
<name>A0A936NAL7_9ACTN</name>
<gene>
    <name evidence="1" type="ORF">IPN02_07965</name>
</gene>
<protein>
    <submittedName>
        <fullName evidence="1">Uncharacterized protein</fullName>
    </submittedName>
</protein>
<reference evidence="1 2" key="1">
    <citation type="submission" date="2020-10" db="EMBL/GenBank/DDBJ databases">
        <title>Connecting structure to function with the recovery of over 1000 high-quality activated sludge metagenome-assembled genomes encoding full-length rRNA genes using long-read sequencing.</title>
        <authorList>
            <person name="Singleton C.M."/>
            <person name="Petriglieri F."/>
            <person name="Kristensen J.M."/>
            <person name="Kirkegaard R.H."/>
            <person name="Michaelsen T.Y."/>
            <person name="Andersen M.H."/>
            <person name="Karst S.M."/>
            <person name="Dueholm M.S."/>
            <person name="Nielsen P.H."/>
            <person name="Albertsen M."/>
        </authorList>
    </citation>
    <scope>NUCLEOTIDE SEQUENCE [LARGE SCALE GENOMIC DNA]</scope>
    <source>
        <strain evidence="1">Lyne_18-Q3-R50-59_MAXAC.006</strain>
    </source>
</reference>
<dbReference type="Proteomes" id="UP000727993">
    <property type="component" value="Unassembled WGS sequence"/>
</dbReference>
<dbReference type="AlphaFoldDB" id="A0A936NAL7"/>
<proteinExistence type="predicted"/>
<evidence type="ECO:0000313" key="2">
    <source>
        <dbReference type="Proteomes" id="UP000727993"/>
    </source>
</evidence>
<evidence type="ECO:0000313" key="1">
    <source>
        <dbReference type="EMBL" id="MBK9296765.1"/>
    </source>
</evidence>
<dbReference type="EMBL" id="JADJZA010000005">
    <property type="protein sequence ID" value="MBK9296765.1"/>
    <property type="molecule type" value="Genomic_DNA"/>
</dbReference>
<comment type="caution">
    <text evidence="1">The sequence shown here is derived from an EMBL/GenBank/DDBJ whole genome shotgun (WGS) entry which is preliminary data.</text>
</comment>
<organism evidence="1 2">
    <name type="scientific">Candidatus Neomicrothrix subdominans</name>
    <dbReference type="NCBI Taxonomy" id="2954438"/>
    <lineage>
        <taxon>Bacteria</taxon>
        <taxon>Bacillati</taxon>
        <taxon>Actinomycetota</taxon>
        <taxon>Acidimicrobiia</taxon>
        <taxon>Acidimicrobiales</taxon>
        <taxon>Microthrixaceae</taxon>
        <taxon>Candidatus Neomicrothrix</taxon>
    </lineage>
</organism>
<accession>A0A936NAL7</accession>